<dbReference type="Proteomes" id="UP000267606">
    <property type="component" value="Unassembled WGS sequence"/>
</dbReference>
<evidence type="ECO:0000313" key="3">
    <source>
        <dbReference type="WBParaSite" id="OFLC_0001263101-mRNA-1"/>
    </source>
</evidence>
<dbReference type="EMBL" id="UZAJ01039887">
    <property type="protein sequence ID" value="VDP11783.1"/>
    <property type="molecule type" value="Genomic_DNA"/>
</dbReference>
<evidence type="ECO:0000313" key="2">
    <source>
        <dbReference type="Proteomes" id="UP000267606"/>
    </source>
</evidence>
<reference evidence="3" key="1">
    <citation type="submission" date="2016-06" db="UniProtKB">
        <authorList>
            <consortium name="WormBaseParasite"/>
        </authorList>
    </citation>
    <scope>IDENTIFICATION</scope>
</reference>
<dbReference type="WBParaSite" id="OFLC_0001263101-mRNA-1">
    <property type="protein sequence ID" value="OFLC_0001263101-mRNA-1"/>
    <property type="gene ID" value="OFLC_0001263101"/>
</dbReference>
<reference evidence="1 2" key="2">
    <citation type="submission" date="2018-11" db="EMBL/GenBank/DDBJ databases">
        <authorList>
            <consortium name="Pathogen Informatics"/>
        </authorList>
    </citation>
    <scope>NUCLEOTIDE SEQUENCE [LARGE SCALE GENOMIC DNA]</scope>
</reference>
<keyword evidence="2" id="KW-1185">Reference proteome</keyword>
<accession>A0A183HYR8</accession>
<proteinExistence type="predicted"/>
<organism evidence="3">
    <name type="scientific">Onchocerca flexuosa</name>
    <dbReference type="NCBI Taxonomy" id="387005"/>
    <lineage>
        <taxon>Eukaryota</taxon>
        <taxon>Metazoa</taxon>
        <taxon>Ecdysozoa</taxon>
        <taxon>Nematoda</taxon>
        <taxon>Chromadorea</taxon>
        <taxon>Rhabditida</taxon>
        <taxon>Spirurina</taxon>
        <taxon>Spiruromorpha</taxon>
        <taxon>Filarioidea</taxon>
        <taxon>Onchocercidae</taxon>
        <taxon>Onchocerca</taxon>
    </lineage>
</organism>
<name>A0A183HYR8_9BILA</name>
<dbReference type="AlphaFoldDB" id="A0A183HYR8"/>
<gene>
    <name evidence="1" type="ORF">OFLC_LOCUS12630</name>
</gene>
<evidence type="ECO:0000313" key="1">
    <source>
        <dbReference type="EMBL" id="VDP11783.1"/>
    </source>
</evidence>
<sequence>MRCSFSLRSSTEGRGESMRLDESFEIEDARGQQAIVDFNWIFRGCIGVIYKHILGSDDVGDLRPLYVLHAQLTIPCVLVVRHTVYYCNTIAASTPCKSNETEEYMEENDFFPVDSIE</sequence>
<protein>
    <submittedName>
        <fullName evidence="3">Bestrophin homolog</fullName>
    </submittedName>
</protein>